<keyword evidence="3" id="KW-0813">Transport</keyword>
<dbReference type="AlphaFoldDB" id="D2RTI1"/>
<dbReference type="GO" id="GO:0015424">
    <property type="term" value="F:ABC-type amino acid transporter activity"/>
    <property type="evidence" value="ECO:0007669"/>
    <property type="project" value="InterPro"/>
</dbReference>
<dbReference type="GO" id="GO:0016887">
    <property type="term" value="F:ATP hydrolysis activity"/>
    <property type="evidence" value="ECO:0007669"/>
    <property type="project" value="InterPro"/>
</dbReference>
<dbReference type="InterPro" id="IPR050086">
    <property type="entry name" value="MetN_ABC_transporter-like"/>
</dbReference>
<evidence type="ECO:0000256" key="7">
    <source>
        <dbReference type="ARBA" id="ARBA00022970"/>
    </source>
</evidence>
<dbReference type="PIRSF" id="PIRSF039085">
    <property type="entry name" value="ABC_ATPase_HisP"/>
    <property type="match status" value="1"/>
</dbReference>
<dbReference type="SMART" id="SM00382">
    <property type="entry name" value="AAA"/>
    <property type="match status" value="1"/>
</dbReference>
<dbReference type="Pfam" id="PF00005">
    <property type="entry name" value="ABC_tran"/>
    <property type="match status" value="1"/>
</dbReference>
<keyword evidence="11" id="KW-1185">Reference proteome</keyword>
<dbReference type="SUPFAM" id="SSF52540">
    <property type="entry name" value="P-loop containing nucleoside triphosphate hydrolases"/>
    <property type="match status" value="1"/>
</dbReference>
<keyword evidence="6" id="KW-0067">ATP-binding</keyword>
<evidence type="ECO:0000256" key="3">
    <source>
        <dbReference type="ARBA" id="ARBA00022448"/>
    </source>
</evidence>
<dbReference type="GO" id="GO:0005524">
    <property type="term" value="F:ATP binding"/>
    <property type="evidence" value="ECO:0007669"/>
    <property type="project" value="UniProtKB-KW"/>
</dbReference>
<dbReference type="InterPro" id="IPR017871">
    <property type="entry name" value="ABC_transporter-like_CS"/>
</dbReference>
<dbReference type="PROSITE" id="PS00211">
    <property type="entry name" value="ABC_TRANSPORTER_1"/>
    <property type="match status" value="1"/>
</dbReference>
<evidence type="ECO:0000256" key="5">
    <source>
        <dbReference type="ARBA" id="ARBA00022741"/>
    </source>
</evidence>
<dbReference type="KEGG" id="htu:Htur_0123"/>
<evidence type="ECO:0000256" key="2">
    <source>
        <dbReference type="ARBA" id="ARBA00005417"/>
    </source>
</evidence>
<evidence type="ECO:0000256" key="1">
    <source>
        <dbReference type="ARBA" id="ARBA00004202"/>
    </source>
</evidence>
<keyword evidence="7" id="KW-0029">Amino-acid transport</keyword>
<comment type="subcellular location">
    <subcellularLocation>
        <location evidence="1">Cell membrane</location>
        <topology evidence="1">Peripheral membrane protein</topology>
    </subcellularLocation>
</comment>
<comment type="similarity">
    <text evidence="2">Belongs to the ABC transporter superfamily.</text>
</comment>
<evidence type="ECO:0000313" key="10">
    <source>
        <dbReference type="EMBL" id="ADB59024.1"/>
    </source>
</evidence>
<name>D2RTI1_HALTV</name>
<dbReference type="Proteomes" id="UP000001903">
    <property type="component" value="Chromosome"/>
</dbReference>
<protein>
    <submittedName>
        <fullName evidence="10">ABC transporter related protein</fullName>
    </submittedName>
</protein>
<keyword evidence="4" id="KW-1003">Cell membrane</keyword>
<dbReference type="HOGENOM" id="CLU_000604_1_22_2"/>
<organism evidence="10 11">
    <name type="scientific">Haloterrigena turkmenica (strain ATCC 51198 / DSM 5511 / JCM 9101 / NCIMB 13204 / VKM B-1734 / 4k)</name>
    <name type="common">Halococcus turkmenicus</name>
    <dbReference type="NCBI Taxonomy" id="543526"/>
    <lineage>
        <taxon>Archaea</taxon>
        <taxon>Methanobacteriati</taxon>
        <taxon>Methanobacteriota</taxon>
        <taxon>Stenosarchaea group</taxon>
        <taxon>Halobacteria</taxon>
        <taxon>Halobacteriales</taxon>
        <taxon>Natrialbaceae</taxon>
        <taxon>Haloterrigena</taxon>
    </lineage>
</organism>
<dbReference type="Gene3D" id="3.40.50.300">
    <property type="entry name" value="P-loop containing nucleotide triphosphate hydrolases"/>
    <property type="match status" value="1"/>
</dbReference>
<evidence type="ECO:0000256" key="6">
    <source>
        <dbReference type="ARBA" id="ARBA00022840"/>
    </source>
</evidence>
<evidence type="ECO:0000313" key="11">
    <source>
        <dbReference type="Proteomes" id="UP000001903"/>
    </source>
</evidence>
<dbReference type="CDD" id="cd03262">
    <property type="entry name" value="ABC_HisP_GlnQ"/>
    <property type="match status" value="1"/>
</dbReference>
<dbReference type="eggNOG" id="arCOG00923">
    <property type="taxonomic scope" value="Archaea"/>
</dbReference>
<dbReference type="InterPro" id="IPR030679">
    <property type="entry name" value="ABC_ATPase_HisP-typ"/>
</dbReference>
<feature type="domain" description="ABC transporter" evidence="9">
    <location>
        <begin position="25"/>
        <end position="259"/>
    </location>
</feature>
<dbReference type="GO" id="GO:0005886">
    <property type="term" value="C:plasma membrane"/>
    <property type="evidence" value="ECO:0007669"/>
    <property type="project" value="UniProtKB-SubCell"/>
</dbReference>
<proteinExistence type="inferred from homology"/>
<dbReference type="EMBL" id="CP001860">
    <property type="protein sequence ID" value="ADB59024.1"/>
    <property type="molecule type" value="Genomic_DNA"/>
</dbReference>
<keyword evidence="5" id="KW-0547">Nucleotide-binding</keyword>
<reference evidence="10 11" key="1">
    <citation type="journal article" date="2010" name="Stand. Genomic Sci.">
        <title>Complete genome sequence of Haloterrigena turkmenica type strain (4k).</title>
        <authorList>
            <person name="Saunders E."/>
            <person name="Tindall B.J."/>
            <person name="Fahnrich R."/>
            <person name="Lapidus A."/>
            <person name="Copeland A."/>
            <person name="Del Rio T.G."/>
            <person name="Lucas S."/>
            <person name="Chen F."/>
            <person name="Tice H."/>
            <person name="Cheng J.F."/>
            <person name="Han C."/>
            <person name="Detter J.C."/>
            <person name="Bruce D."/>
            <person name="Goodwin L."/>
            <person name="Chain P."/>
            <person name="Pitluck S."/>
            <person name="Pati A."/>
            <person name="Ivanova N."/>
            <person name="Mavromatis K."/>
            <person name="Chen A."/>
            <person name="Palaniappan K."/>
            <person name="Land M."/>
            <person name="Hauser L."/>
            <person name="Chang Y.J."/>
            <person name="Jeffries C.D."/>
            <person name="Brettin T."/>
            <person name="Rohde M."/>
            <person name="Goker M."/>
            <person name="Bristow J."/>
            <person name="Eisen J.A."/>
            <person name="Markowitz V."/>
            <person name="Hugenholtz P."/>
            <person name="Klenk H.P."/>
            <person name="Kyrpides N.C."/>
        </authorList>
    </citation>
    <scope>NUCLEOTIDE SEQUENCE [LARGE SCALE GENOMIC DNA]</scope>
    <source>
        <strain evidence="11">ATCC 51198 / DSM 5511 / JCM 9101 / NCIMB 13204 / VKM B-1734 / 4k</strain>
    </source>
</reference>
<evidence type="ECO:0000256" key="4">
    <source>
        <dbReference type="ARBA" id="ARBA00022475"/>
    </source>
</evidence>
<gene>
    <name evidence="10" type="ordered locus">Htur_0123</name>
</gene>
<dbReference type="InterPro" id="IPR027417">
    <property type="entry name" value="P-loop_NTPase"/>
</dbReference>
<keyword evidence="8" id="KW-0472">Membrane</keyword>
<dbReference type="InterPro" id="IPR003593">
    <property type="entry name" value="AAA+_ATPase"/>
</dbReference>
<dbReference type="PANTHER" id="PTHR43166:SF9">
    <property type="entry name" value="GLUTAMATE_ASPARTATE IMPORT ATP-BINDING PROTEIN GLTL"/>
    <property type="match status" value="1"/>
</dbReference>
<evidence type="ECO:0000259" key="9">
    <source>
        <dbReference type="PROSITE" id="PS50893"/>
    </source>
</evidence>
<dbReference type="PANTHER" id="PTHR43166">
    <property type="entry name" value="AMINO ACID IMPORT ATP-BINDING PROTEIN"/>
    <property type="match status" value="1"/>
</dbReference>
<dbReference type="PROSITE" id="PS50893">
    <property type="entry name" value="ABC_TRANSPORTER_2"/>
    <property type="match status" value="1"/>
</dbReference>
<evidence type="ECO:0000256" key="8">
    <source>
        <dbReference type="ARBA" id="ARBA00023136"/>
    </source>
</evidence>
<sequence>MTEHRTDDAGGTDHATTRTADGPLLRIDDLYKSYGDEEVLKGIDLEIDRGDVEVLVGPSGSGKSTLLRCLNRLTEVDSGDIYLGDLEVTAPDTDPDEVRQQIGMVFQDINLFAHLTARKNITLGLRKVKGLSKAEARERADAELERVGLADQADSYPAQLSGGQKQRVGIARALAMDPEVMLFDEPTSALDPELSNEVLEVMRGLVAEGMTMVVVTHEMRFARGGATNISFLADGQLVERGPPERLFENPTHDRTAEFFESIRHD</sequence>
<dbReference type="STRING" id="543526.Htur_0123"/>
<dbReference type="InterPro" id="IPR003439">
    <property type="entry name" value="ABC_transporter-like_ATP-bd"/>
</dbReference>
<accession>D2RTI1</accession>